<reference evidence="2" key="1">
    <citation type="submission" date="2023-03" db="EMBL/GenBank/DDBJ databases">
        <title>Massive genome expansion in bonnet fungi (Mycena s.s.) driven by repeated elements and novel gene families across ecological guilds.</title>
        <authorList>
            <consortium name="Lawrence Berkeley National Laboratory"/>
            <person name="Harder C.B."/>
            <person name="Miyauchi S."/>
            <person name="Viragh M."/>
            <person name="Kuo A."/>
            <person name="Thoen E."/>
            <person name="Andreopoulos B."/>
            <person name="Lu D."/>
            <person name="Skrede I."/>
            <person name="Drula E."/>
            <person name="Henrissat B."/>
            <person name="Morin E."/>
            <person name="Kohler A."/>
            <person name="Barry K."/>
            <person name="LaButti K."/>
            <person name="Morin E."/>
            <person name="Salamov A."/>
            <person name="Lipzen A."/>
            <person name="Mereny Z."/>
            <person name="Hegedus B."/>
            <person name="Baldrian P."/>
            <person name="Stursova M."/>
            <person name="Weitz H."/>
            <person name="Taylor A."/>
            <person name="Grigoriev I.V."/>
            <person name="Nagy L.G."/>
            <person name="Martin F."/>
            <person name="Kauserud H."/>
        </authorList>
    </citation>
    <scope>NUCLEOTIDE SEQUENCE</scope>
    <source>
        <strain evidence="2">CBHHK173m</strain>
    </source>
</reference>
<gene>
    <name evidence="2" type="ORF">B0H15DRAFT_846483</name>
</gene>
<dbReference type="EMBL" id="JARJCN010000033">
    <property type="protein sequence ID" value="KAJ7085814.1"/>
    <property type="molecule type" value="Genomic_DNA"/>
</dbReference>
<evidence type="ECO:0000313" key="2">
    <source>
        <dbReference type="EMBL" id="KAJ7085814.1"/>
    </source>
</evidence>
<protein>
    <submittedName>
        <fullName evidence="2">Uncharacterized protein</fullName>
    </submittedName>
</protein>
<accession>A0AAD6U5V2</accession>
<name>A0AAD6U5V2_9AGAR</name>
<organism evidence="2 3">
    <name type="scientific">Mycena belliarum</name>
    <dbReference type="NCBI Taxonomy" id="1033014"/>
    <lineage>
        <taxon>Eukaryota</taxon>
        <taxon>Fungi</taxon>
        <taxon>Dikarya</taxon>
        <taxon>Basidiomycota</taxon>
        <taxon>Agaricomycotina</taxon>
        <taxon>Agaricomycetes</taxon>
        <taxon>Agaricomycetidae</taxon>
        <taxon>Agaricales</taxon>
        <taxon>Marasmiineae</taxon>
        <taxon>Mycenaceae</taxon>
        <taxon>Mycena</taxon>
    </lineage>
</organism>
<dbReference type="Proteomes" id="UP001222325">
    <property type="component" value="Unassembled WGS sequence"/>
</dbReference>
<dbReference type="AlphaFoldDB" id="A0AAD6U5V2"/>
<proteinExistence type="predicted"/>
<keyword evidence="3" id="KW-1185">Reference proteome</keyword>
<evidence type="ECO:0000256" key="1">
    <source>
        <dbReference type="SAM" id="MobiDB-lite"/>
    </source>
</evidence>
<sequence length="264" mass="29303">MARTPIPARRPTSTKAAHVRPPTASRVNRSTRLPPIRPAPIRARDDIYFSDDENDEYDGREHDRDVSPSPVRRRPSYSWEDETTLVSALLYDGSPDPADPDAKLTAMADSLQVPFMRAGTALLEDMAHTLQPAVQRVTAVHRTLSRRVDPAFATGLLAFDDACKGFEALVIDEHQALQHAFTATETRIKELFAQLEEAYRHRDRLWTDLDAVIATTVDPALAALAEVPATTERTIDALEKHAKTLATKNDDGADKIRGMLAKFV</sequence>
<feature type="compositionally biased region" description="Basic and acidic residues" evidence="1">
    <location>
        <begin position="57"/>
        <end position="66"/>
    </location>
</feature>
<evidence type="ECO:0000313" key="3">
    <source>
        <dbReference type="Proteomes" id="UP001222325"/>
    </source>
</evidence>
<comment type="caution">
    <text evidence="2">The sequence shown here is derived from an EMBL/GenBank/DDBJ whole genome shotgun (WGS) entry which is preliminary data.</text>
</comment>
<feature type="region of interest" description="Disordered" evidence="1">
    <location>
        <begin position="1"/>
        <end position="78"/>
    </location>
</feature>